<dbReference type="PANTHER" id="PTHR30250:SF10">
    <property type="entry name" value="LIPOPOLYSACCHARIDE BIOSYNTHESIS PROTEIN WZXC"/>
    <property type="match status" value="1"/>
</dbReference>
<reference evidence="8 9" key="1">
    <citation type="submission" date="2022-10" db="EMBL/GenBank/DDBJ databases">
        <title>Sphingomonas sp.</title>
        <authorList>
            <person name="Jin C."/>
        </authorList>
    </citation>
    <scope>NUCLEOTIDE SEQUENCE [LARGE SCALE GENOMIC DNA]</scope>
    <source>
        <strain evidence="8 9">BN140010</strain>
    </source>
</reference>
<dbReference type="Pfam" id="PF13440">
    <property type="entry name" value="Polysacc_synt_3"/>
    <property type="match status" value="1"/>
</dbReference>
<dbReference type="EMBL" id="JAPDOB010000001">
    <property type="protein sequence ID" value="MCW3797591.1"/>
    <property type="molecule type" value="Genomic_DNA"/>
</dbReference>
<comment type="caution">
    <text evidence="8">The sequence shown here is derived from an EMBL/GenBank/DDBJ whole genome shotgun (WGS) entry which is preliminary data.</text>
</comment>
<dbReference type="CDD" id="cd13127">
    <property type="entry name" value="MATE_tuaB_like"/>
    <property type="match status" value="1"/>
</dbReference>
<feature type="transmembrane region" description="Helical" evidence="7">
    <location>
        <begin position="369"/>
        <end position="390"/>
    </location>
</feature>
<evidence type="ECO:0000256" key="4">
    <source>
        <dbReference type="ARBA" id="ARBA00022692"/>
    </source>
</evidence>
<feature type="transmembrane region" description="Helical" evidence="7">
    <location>
        <begin position="156"/>
        <end position="179"/>
    </location>
</feature>
<organism evidence="8 9">
    <name type="scientific">Sphingomonas arvum</name>
    <dbReference type="NCBI Taxonomy" id="2992113"/>
    <lineage>
        <taxon>Bacteria</taxon>
        <taxon>Pseudomonadati</taxon>
        <taxon>Pseudomonadota</taxon>
        <taxon>Alphaproteobacteria</taxon>
        <taxon>Sphingomonadales</taxon>
        <taxon>Sphingomonadaceae</taxon>
        <taxon>Sphingomonas</taxon>
    </lineage>
</organism>
<dbReference type="RefSeq" id="WP_264881901.1">
    <property type="nucleotide sequence ID" value="NZ_JAPDOB010000001.1"/>
</dbReference>
<evidence type="ECO:0000256" key="1">
    <source>
        <dbReference type="ARBA" id="ARBA00004651"/>
    </source>
</evidence>
<evidence type="ECO:0000313" key="8">
    <source>
        <dbReference type="EMBL" id="MCW3797591.1"/>
    </source>
</evidence>
<evidence type="ECO:0000256" key="2">
    <source>
        <dbReference type="ARBA" id="ARBA00007430"/>
    </source>
</evidence>
<evidence type="ECO:0000313" key="9">
    <source>
        <dbReference type="Proteomes" id="UP001526246"/>
    </source>
</evidence>
<feature type="transmembrane region" description="Helical" evidence="7">
    <location>
        <begin position="454"/>
        <end position="478"/>
    </location>
</feature>
<proteinExistence type="inferred from homology"/>
<evidence type="ECO:0000256" key="7">
    <source>
        <dbReference type="SAM" id="Phobius"/>
    </source>
</evidence>
<feature type="transmembrane region" description="Helical" evidence="7">
    <location>
        <begin position="94"/>
        <end position="120"/>
    </location>
</feature>
<feature type="transmembrane region" description="Helical" evidence="7">
    <location>
        <begin position="56"/>
        <end position="82"/>
    </location>
</feature>
<feature type="transmembrane region" description="Helical" evidence="7">
    <location>
        <begin position="185"/>
        <end position="207"/>
    </location>
</feature>
<comment type="subcellular location">
    <subcellularLocation>
        <location evidence="1">Cell membrane</location>
        <topology evidence="1">Multi-pass membrane protein</topology>
    </subcellularLocation>
</comment>
<comment type="similarity">
    <text evidence="2">Belongs to the polysaccharide synthase family.</text>
</comment>
<name>A0ABT3JFK3_9SPHN</name>
<feature type="transmembrane region" description="Helical" evidence="7">
    <location>
        <begin position="339"/>
        <end position="362"/>
    </location>
</feature>
<evidence type="ECO:0000256" key="6">
    <source>
        <dbReference type="ARBA" id="ARBA00023136"/>
    </source>
</evidence>
<keyword evidence="5 7" id="KW-1133">Transmembrane helix</keyword>
<keyword evidence="9" id="KW-1185">Reference proteome</keyword>
<keyword evidence="4 7" id="KW-0812">Transmembrane</keyword>
<evidence type="ECO:0000256" key="3">
    <source>
        <dbReference type="ARBA" id="ARBA00022475"/>
    </source>
</evidence>
<feature type="transmembrane region" description="Helical" evidence="7">
    <location>
        <begin position="126"/>
        <end position="144"/>
    </location>
</feature>
<feature type="transmembrane region" description="Helical" evidence="7">
    <location>
        <begin position="298"/>
        <end position="319"/>
    </location>
</feature>
<keyword evidence="6 7" id="KW-0472">Membrane</keyword>
<feature type="transmembrane region" description="Helical" evidence="7">
    <location>
        <begin position="426"/>
        <end position="448"/>
    </location>
</feature>
<dbReference type="PANTHER" id="PTHR30250">
    <property type="entry name" value="PST FAMILY PREDICTED COLANIC ACID TRANSPORTER"/>
    <property type="match status" value="1"/>
</dbReference>
<dbReference type="Proteomes" id="UP001526246">
    <property type="component" value="Unassembled WGS sequence"/>
</dbReference>
<sequence length="503" mass="53857">MRNPSPDRNSQSAPETGYRRKAVGGTIVTGVGAVSRAFLQVLAIVLLARLLTPDDFGVMGMVFPIVAFAGIFQEAGLNLAVVQRGQISDEELSTVFWINTALGVTLCLLLIAAAPFVAAFYGEPRVAALTAASGTLVLLGALAAQHSALLNRAMHFGRLALIDGLSLLAGTALAIAAAFYYRTYWAIFLLNFGTSVAYCLLSWTFSGWRPGKRASLRQVSDILGFGAHFTLGTVATYFGRNLDKVLIGRFWGTTALGYYERAYKVVLMPILFVHNPLMRVALPMLSQTRGDPGRYRRIFMLSFQLSLLLTVPGIVLLASAAAQVVDLVMGPQWIVGAPVFAWLAVACLGQLATGPLTMLFVSQDRAREAMISSVVTSIYSSVAFVIGLPWGATGVAMAYAFSELIRTPVMLWYASRSGPVSFADTGRAILPFVAATPLCFLAVTHLAWLTDGRASPLVFTLISSVAVYLLAIPCLLLNQAGRQCLGEMVSIGRSVALRTRAAA</sequence>
<dbReference type="InterPro" id="IPR050833">
    <property type="entry name" value="Poly_Biosynth_Transport"/>
</dbReference>
<accession>A0ABT3JFK3</accession>
<feature type="transmembrane region" description="Helical" evidence="7">
    <location>
        <begin position="27"/>
        <end position="50"/>
    </location>
</feature>
<gene>
    <name evidence="8" type="ORF">OMW55_07215</name>
</gene>
<evidence type="ECO:0000256" key="5">
    <source>
        <dbReference type="ARBA" id="ARBA00022989"/>
    </source>
</evidence>
<keyword evidence="3" id="KW-1003">Cell membrane</keyword>
<protein>
    <submittedName>
        <fullName evidence="8">Lipopolysaccharide biosynthesis protein</fullName>
    </submittedName>
</protein>